<organism evidence="2 3">
    <name type="scientific">Rhamnusium bicolor</name>
    <dbReference type="NCBI Taxonomy" id="1586634"/>
    <lineage>
        <taxon>Eukaryota</taxon>
        <taxon>Metazoa</taxon>
        <taxon>Ecdysozoa</taxon>
        <taxon>Arthropoda</taxon>
        <taxon>Hexapoda</taxon>
        <taxon>Insecta</taxon>
        <taxon>Pterygota</taxon>
        <taxon>Neoptera</taxon>
        <taxon>Endopterygota</taxon>
        <taxon>Coleoptera</taxon>
        <taxon>Polyphaga</taxon>
        <taxon>Cucujiformia</taxon>
        <taxon>Chrysomeloidea</taxon>
        <taxon>Cerambycidae</taxon>
        <taxon>Lepturinae</taxon>
        <taxon>Rhagiini</taxon>
        <taxon>Rhamnusium</taxon>
    </lineage>
</organism>
<gene>
    <name evidence="2" type="ORF">NQ314_004523</name>
</gene>
<comment type="caution">
    <text evidence="2">The sequence shown here is derived from an EMBL/GenBank/DDBJ whole genome shotgun (WGS) entry which is preliminary data.</text>
</comment>
<dbReference type="EMBL" id="JANEYF010001294">
    <property type="protein sequence ID" value="KAJ8964916.1"/>
    <property type="molecule type" value="Genomic_DNA"/>
</dbReference>
<evidence type="ECO:0000313" key="3">
    <source>
        <dbReference type="Proteomes" id="UP001162156"/>
    </source>
</evidence>
<protein>
    <submittedName>
        <fullName evidence="2">Uncharacterized protein</fullName>
    </submittedName>
</protein>
<accession>A0AAV8ZL47</accession>
<reference evidence="2" key="1">
    <citation type="journal article" date="2023" name="Insect Mol. Biol.">
        <title>Genome sequencing provides insights into the evolution of gene families encoding plant cell wall-degrading enzymes in longhorned beetles.</title>
        <authorList>
            <person name="Shin N.R."/>
            <person name="Okamura Y."/>
            <person name="Kirsch R."/>
            <person name="Pauchet Y."/>
        </authorList>
    </citation>
    <scope>NUCLEOTIDE SEQUENCE</scope>
    <source>
        <strain evidence="2">RBIC_L_NR</strain>
    </source>
</reference>
<sequence length="148" mass="16347">MGKCIHLKPEVVPHKYISSPPRQKLPSQLSDAARKKKGEYLDKTSTFHCHSSKKIKLNPEAVTCVKIQQYQSVPLSPSSNKTVTHSVSPSGIFKVSVISESNIKHKHVAVQVKPTFKDVSSQTQIKTLNEKASIDLLENKVSVGTMTI</sequence>
<evidence type="ECO:0000313" key="2">
    <source>
        <dbReference type="EMBL" id="KAJ8964916.1"/>
    </source>
</evidence>
<keyword evidence="3" id="KW-1185">Reference proteome</keyword>
<dbReference type="Proteomes" id="UP001162156">
    <property type="component" value="Unassembled WGS sequence"/>
</dbReference>
<feature type="region of interest" description="Disordered" evidence="1">
    <location>
        <begin position="15"/>
        <end position="36"/>
    </location>
</feature>
<dbReference type="AlphaFoldDB" id="A0AAV8ZL47"/>
<proteinExistence type="predicted"/>
<evidence type="ECO:0000256" key="1">
    <source>
        <dbReference type="SAM" id="MobiDB-lite"/>
    </source>
</evidence>
<name>A0AAV8ZL47_9CUCU</name>